<dbReference type="InterPro" id="IPR036191">
    <property type="entry name" value="RRF_sf"/>
</dbReference>
<dbReference type="NCBIfam" id="TIGR00496">
    <property type="entry name" value="frr"/>
    <property type="match status" value="1"/>
</dbReference>
<dbReference type="EMBL" id="MEZT01000024">
    <property type="protein sequence ID" value="OGD56231.1"/>
    <property type="molecule type" value="Genomic_DNA"/>
</dbReference>
<feature type="coiled-coil region" evidence="4">
    <location>
        <begin position="115"/>
        <end position="178"/>
    </location>
</feature>
<dbReference type="PANTHER" id="PTHR20982:SF3">
    <property type="entry name" value="MITOCHONDRIAL RIBOSOME RECYCLING FACTOR PSEUDO 1"/>
    <property type="match status" value="1"/>
</dbReference>
<keyword evidence="2 3" id="KW-0648">Protein biosynthesis</keyword>
<evidence type="ECO:0000256" key="3">
    <source>
        <dbReference type="HAMAP-Rule" id="MF_00040"/>
    </source>
</evidence>
<dbReference type="SUPFAM" id="SSF55194">
    <property type="entry name" value="Ribosome recycling factor, RRF"/>
    <property type="match status" value="1"/>
</dbReference>
<sequence>MSLQPIMNKVRPKMDEVIQKFGEDLRTIRTGKASASLVENIQIAYYGTQTPLKNMAQISTPDAFLIVVQPWDANAIGDVENSLRNASLGFGISSDGRIIRLSLPPLTQERRAEFIKLIHQKAESARVVLRNLREEAWKEIQKEEKQGALTEDDRYQGEKELNKLIDSYNDKIKLAIEEKERELKTV</sequence>
<comment type="caution">
    <text evidence="6">The sequence shown here is derived from an EMBL/GenBank/DDBJ whole genome shotgun (WGS) entry which is preliminary data.</text>
</comment>
<evidence type="ECO:0000256" key="4">
    <source>
        <dbReference type="SAM" id="Coils"/>
    </source>
</evidence>
<dbReference type="AlphaFoldDB" id="A0A1F5DMG4"/>
<keyword evidence="4" id="KW-0175">Coiled coil</keyword>
<dbReference type="Pfam" id="PF01765">
    <property type="entry name" value="RRF"/>
    <property type="match status" value="1"/>
</dbReference>
<feature type="domain" description="Ribosome recycling factor" evidence="5">
    <location>
        <begin position="23"/>
        <end position="183"/>
    </location>
</feature>
<proteinExistence type="inferred from homology"/>
<comment type="similarity">
    <text evidence="1 3">Belongs to the RRF family.</text>
</comment>
<accession>A0A1F5DMG4</accession>
<evidence type="ECO:0000256" key="1">
    <source>
        <dbReference type="ARBA" id="ARBA00005912"/>
    </source>
</evidence>
<organism evidence="6 7">
    <name type="scientific">Candidatus Berkelbacteria bacterium RBG_13_40_8</name>
    <dbReference type="NCBI Taxonomy" id="1797467"/>
    <lineage>
        <taxon>Bacteria</taxon>
        <taxon>Candidatus Berkelbacteria</taxon>
    </lineage>
</organism>
<keyword evidence="3" id="KW-0963">Cytoplasm</keyword>
<evidence type="ECO:0000256" key="2">
    <source>
        <dbReference type="ARBA" id="ARBA00022917"/>
    </source>
</evidence>
<gene>
    <name evidence="3" type="primary">frr</name>
    <name evidence="6" type="ORF">A2V71_02820</name>
</gene>
<dbReference type="InterPro" id="IPR002661">
    <property type="entry name" value="Ribosome_recyc_fac"/>
</dbReference>
<dbReference type="CDD" id="cd00520">
    <property type="entry name" value="RRF"/>
    <property type="match status" value="1"/>
</dbReference>
<dbReference type="PANTHER" id="PTHR20982">
    <property type="entry name" value="RIBOSOME RECYCLING FACTOR"/>
    <property type="match status" value="1"/>
</dbReference>
<dbReference type="Gene3D" id="3.30.1360.40">
    <property type="match status" value="1"/>
</dbReference>
<dbReference type="GO" id="GO:0006415">
    <property type="term" value="P:translational termination"/>
    <property type="evidence" value="ECO:0007669"/>
    <property type="project" value="UniProtKB-UniRule"/>
</dbReference>
<dbReference type="Gene3D" id="1.10.132.20">
    <property type="entry name" value="Ribosome-recycling factor"/>
    <property type="match status" value="1"/>
</dbReference>
<dbReference type="GO" id="GO:0005737">
    <property type="term" value="C:cytoplasm"/>
    <property type="evidence" value="ECO:0007669"/>
    <property type="project" value="UniProtKB-SubCell"/>
</dbReference>
<evidence type="ECO:0000313" key="7">
    <source>
        <dbReference type="Proteomes" id="UP000178764"/>
    </source>
</evidence>
<name>A0A1F5DMG4_9BACT</name>
<dbReference type="HAMAP" id="MF_00040">
    <property type="entry name" value="RRF"/>
    <property type="match status" value="1"/>
</dbReference>
<dbReference type="InterPro" id="IPR023584">
    <property type="entry name" value="Ribosome_recyc_fac_dom"/>
</dbReference>
<evidence type="ECO:0000313" key="6">
    <source>
        <dbReference type="EMBL" id="OGD56231.1"/>
    </source>
</evidence>
<reference evidence="6 7" key="1">
    <citation type="journal article" date="2016" name="Nat. Commun.">
        <title>Thousands of microbial genomes shed light on interconnected biogeochemical processes in an aquifer system.</title>
        <authorList>
            <person name="Anantharaman K."/>
            <person name="Brown C.T."/>
            <person name="Hug L.A."/>
            <person name="Sharon I."/>
            <person name="Castelle C.J."/>
            <person name="Probst A.J."/>
            <person name="Thomas B.C."/>
            <person name="Singh A."/>
            <person name="Wilkins M.J."/>
            <person name="Karaoz U."/>
            <person name="Brodie E.L."/>
            <person name="Williams K.H."/>
            <person name="Hubbard S.S."/>
            <person name="Banfield J.F."/>
        </authorList>
    </citation>
    <scope>NUCLEOTIDE SEQUENCE [LARGE SCALE GENOMIC DNA]</scope>
</reference>
<comment type="subcellular location">
    <subcellularLocation>
        <location evidence="3">Cytoplasm</location>
    </subcellularLocation>
</comment>
<evidence type="ECO:0000259" key="5">
    <source>
        <dbReference type="Pfam" id="PF01765"/>
    </source>
</evidence>
<dbReference type="FunFam" id="3.30.1360.40:FF:000001">
    <property type="entry name" value="Ribosome-recycling factor"/>
    <property type="match status" value="1"/>
</dbReference>
<dbReference type="Proteomes" id="UP000178764">
    <property type="component" value="Unassembled WGS sequence"/>
</dbReference>
<protein>
    <recommendedName>
        <fullName evidence="3">Ribosome-recycling factor</fullName>
        <shortName evidence="3">RRF</shortName>
    </recommendedName>
    <alternativeName>
        <fullName evidence="3">Ribosome-releasing factor</fullName>
    </alternativeName>
</protein>
<comment type="function">
    <text evidence="3">Responsible for the release of ribosomes from messenger RNA at the termination of protein biosynthesis. May increase the efficiency of translation by recycling ribosomes from one round of translation to another.</text>
</comment>
<dbReference type="GO" id="GO:0043023">
    <property type="term" value="F:ribosomal large subunit binding"/>
    <property type="evidence" value="ECO:0007669"/>
    <property type="project" value="TreeGrafter"/>
</dbReference>